<dbReference type="PANTHER" id="PTHR31286">
    <property type="entry name" value="GLYCINE-RICH CELL WALL STRUCTURAL PROTEIN 1.8-LIKE"/>
    <property type="match status" value="1"/>
</dbReference>
<dbReference type="InterPro" id="IPR025558">
    <property type="entry name" value="DUF4283"/>
</dbReference>
<evidence type="ECO:0000313" key="2">
    <source>
        <dbReference type="EMBL" id="KAH1080237.1"/>
    </source>
</evidence>
<gene>
    <name evidence="2" type="ORF">J1N35_019998</name>
</gene>
<organism evidence="2 3">
    <name type="scientific">Gossypium stocksii</name>
    <dbReference type="NCBI Taxonomy" id="47602"/>
    <lineage>
        <taxon>Eukaryota</taxon>
        <taxon>Viridiplantae</taxon>
        <taxon>Streptophyta</taxon>
        <taxon>Embryophyta</taxon>
        <taxon>Tracheophyta</taxon>
        <taxon>Spermatophyta</taxon>
        <taxon>Magnoliopsida</taxon>
        <taxon>eudicotyledons</taxon>
        <taxon>Gunneridae</taxon>
        <taxon>Pentapetalae</taxon>
        <taxon>rosids</taxon>
        <taxon>malvids</taxon>
        <taxon>Malvales</taxon>
        <taxon>Malvaceae</taxon>
        <taxon>Malvoideae</taxon>
        <taxon>Gossypium</taxon>
    </lineage>
</organism>
<evidence type="ECO:0000313" key="3">
    <source>
        <dbReference type="Proteomes" id="UP000828251"/>
    </source>
</evidence>
<dbReference type="OrthoDB" id="995555at2759"/>
<proteinExistence type="predicted"/>
<keyword evidence="3" id="KW-1185">Reference proteome</keyword>
<dbReference type="Proteomes" id="UP000828251">
    <property type="component" value="Unassembled WGS sequence"/>
</dbReference>
<dbReference type="InterPro" id="IPR040256">
    <property type="entry name" value="At4g02000-like"/>
</dbReference>
<dbReference type="PANTHER" id="PTHR31286:SF173">
    <property type="entry name" value="DUF4283 DOMAIN-CONTAINING PROTEIN"/>
    <property type="match status" value="1"/>
</dbReference>
<dbReference type="AlphaFoldDB" id="A0A9D3VDB5"/>
<accession>A0A9D3VDB5</accession>
<dbReference type="EMBL" id="JAIQCV010000007">
    <property type="protein sequence ID" value="KAH1080237.1"/>
    <property type="molecule type" value="Genomic_DNA"/>
</dbReference>
<name>A0A9D3VDB5_9ROSI</name>
<feature type="domain" description="DUF4283" evidence="1">
    <location>
        <begin position="117"/>
        <end position="176"/>
    </location>
</feature>
<protein>
    <recommendedName>
        <fullName evidence="1">DUF4283 domain-containing protein</fullName>
    </recommendedName>
</protein>
<comment type="caution">
    <text evidence="2">The sequence shown here is derived from an EMBL/GenBank/DDBJ whole genome shotgun (WGS) entry which is preliminary data.</text>
</comment>
<reference evidence="2 3" key="1">
    <citation type="journal article" date="2021" name="Plant Biotechnol. J.">
        <title>Multi-omics assisted identification of the key and species-specific regulatory components of drought-tolerant mechanisms in Gossypium stocksii.</title>
        <authorList>
            <person name="Yu D."/>
            <person name="Ke L."/>
            <person name="Zhang D."/>
            <person name="Wu Y."/>
            <person name="Sun Y."/>
            <person name="Mei J."/>
            <person name="Sun J."/>
            <person name="Sun Y."/>
        </authorList>
    </citation>
    <scope>NUCLEOTIDE SEQUENCE [LARGE SCALE GENOMIC DNA]</scope>
    <source>
        <strain evidence="3">cv. E1</strain>
        <tissue evidence="2">Leaf</tissue>
    </source>
</reference>
<dbReference type="Pfam" id="PF14111">
    <property type="entry name" value="DUF4283"/>
    <property type="match status" value="1"/>
</dbReference>
<sequence length="574" mass="64544">MENSLNFENFYSLPEVGDGGYTLMDADRSTKKVRFKEGIEEEISYMQVKYGSEPTISWKDKLLGLNPRTLDIKGMHLSGVLADDDLEFLEGDIHRSVINGVHAIDFSERVKQILFKEWSLRLWNTSKHFHLMDIENGYFLAKLQSTEDYVKVLSQRPWVIYGQYLTVQPWTKEFKSLQPYPSLVLAWIRLPGLSGYLKKKILEAIGETINKVVHSDFNTDSGTRYRFARMAVYINIKEPLIGQVLVNGLYQKVEYEGLPYICFSCGWDAGAYRPWIVVERKFRRNIRSNKRNVGNLWEGRKSGSRFESLENMKALEMDEGVIKVKERQSAELKDIFKAGRFLEQIREKNRGSLNPKGDKQIGKANMEAGLSFSTNIRSNGSNPVDQIQKGDGCNIQAGPTDPSMALDAMNNSIRQPNIALRPSTSKANDQANISEGQNIPLNNSNPNFSSSAGSIILNLNFDNSSPFNNSHVNPIFDGQEESIEDGSKSQIKPNALVPKPIRVQVVDSSGGLNSNKHSAVSFNVKGTTEGNISKSNVSYSSINKTRNMVKLMGSKDQGFRTTKKINKITHGKLC</sequence>
<evidence type="ECO:0000259" key="1">
    <source>
        <dbReference type="Pfam" id="PF14111"/>
    </source>
</evidence>